<gene>
    <name evidence="2" type="ORF">R4146_07545</name>
</gene>
<dbReference type="PANTHER" id="PTHR33516:SF2">
    <property type="entry name" value="LEXA REPRESSOR-RELATED"/>
    <property type="match status" value="1"/>
</dbReference>
<dbReference type="InterPro" id="IPR015927">
    <property type="entry name" value="Peptidase_S24_S26A/B/C"/>
</dbReference>
<dbReference type="InterPro" id="IPR039418">
    <property type="entry name" value="LexA-like"/>
</dbReference>
<dbReference type="Pfam" id="PF01381">
    <property type="entry name" value="HTH_3"/>
    <property type="match status" value="1"/>
</dbReference>
<dbReference type="Gene3D" id="1.10.260.40">
    <property type="entry name" value="lambda repressor-like DNA-binding domains"/>
    <property type="match status" value="1"/>
</dbReference>
<organism evidence="2 3">
    <name type="scientific">Nicoliella lavandulae</name>
    <dbReference type="NCBI Taxonomy" id="3082954"/>
    <lineage>
        <taxon>Bacteria</taxon>
        <taxon>Bacillati</taxon>
        <taxon>Bacillota</taxon>
        <taxon>Bacilli</taxon>
        <taxon>Lactobacillales</taxon>
        <taxon>Lactobacillaceae</taxon>
        <taxon>Nicoliella</taxon>
    </lineage>
</organism>
<dbReference type="CDD" id="cd06529">
    <property type="entry name" value="S24_LexA-like"/>
    <property type="match status" value="1"/>
</dbReference>
<dbReference type="CDD" id="cd00093">
    <property type="entry name" value="HTH_XRE"/>
    <property type="match status" value="1"/>
</dbReference>
<dbReference type="InterPro" id="IPR036286">
    <property type="entry name" value="LexA/Signal_pep-like_sf"/>
</dbReference>
<evidence type="ECO:0000313" key="2">
    <source>
        <dbReference type="EMBL" id="MEJ6400994.1"/>
    </source>
</evidence>
<dbReference type="EMBL" id="JAWMWH010000003">
    <property type="protein sequence ID" value="MEJ6400994.1"/>
    <property type="molecule type" value="Genomic_DNA"/>
</dbReference>
<keyword evidence="3" id="KW-1185">Reference proteome</keyword>
<dbReference type="PROSITE" id="PS50943">
    <property type="entry name" value="HTH_CROC1"/>
    <property type="match status" value="1"/>
</dbReference>
<sequence>MGVNDMANATNEAFGEKLRKVRTERGYSLRHLAYKSGVSFSMISQIERGFKSVPKPKTLKKLANGLNVPSNQMFEWAGIDPTTPNNVIALNDTNTVNLPILGEIACGEPILAKQNIDGYTPMVKGTLPSGTNFCLRCKGDSMEPRIQDGALVVIHQQPTVEDGEIAAVLIGNEATLKKVKHIGSQVLLMAINDKYDPIILDGSEDSRILGKAIQVITQL</sequence>
<proteinExistence type="predicted"/>
<reference evidence="2 3" key="1">
    <citation type="submission" date="2023-10" db="EMBL/GenBank/DDBJ databases">
        <title>Nicoliella lavandulae sp. nov. isolated from Lavandula angustifolia flowers.</title>
        <authorList>
            <person name="Alcantara C."/>
            <person name="Zuniga M."/>
            <person name="Landete J.M."/>
            <person name="Monedero V."/>
        </authorList>
    </citation>
    <scope>NUCLEOTIDE SEQUENCE [LARGE SCALE GENOMIC DNA]</scope>
    <source>
        <strain evidence="2 3">Es01</strain>
    </source>
</reference>
<evidence type="ECO:0000259" key="1">
    <source>
        <dbReference type="PROSITE" id="PS50943"/>
    </source>
</evidence>
<evidence type="ECO:0000313" key="3">
    <source>
        <dbReference type="Proteomes" id="UP001370590"/>
    </source>
</evidence>
<dbReference type="SUPFAM" id="SSF51306">
    <property type="entry name" value="LexA/Signal peptidase"/>
    <property type="match status" value="1"/>
</dbReference>
<dbReference type="SMART" id="SM00530">
    <property type="entry name" value="HTH_XRE"/>
    <property type="match status" value="1"/>
</dbReference>
<dbReference type="Pfam" id="PF00717">
    <property type="entry name" value="Peptidase_S24"/>
    <property type="match status" value="1"/>
</dbReference>
<comment type="caution">
    <text evidence="2">The sequence shown here is derived from an EMBL/GenBank/DDBJ whole genome shotgun (WGS) entry which is preliminary data.</text>
</comment>
<dbReference type="InterPro" id="IPR001387">
    <property type="entry name" value="Cro/C1-type_HTH"/>
</dbReference>
<dbReference type="Proteomes" id="UP001370590">
    <property type="component" value="Unassembled WGS sequence"/>
</dbReference>
<dbReference type="PANTHER" id="PTHR33516">
    <property type="entry name" value="LEXA REPRESSOR"/>
    <property type="match status" value="1"/>
</dbReference>
<dbReference type="RefSeq" id="WP_339960842.1">
    <property type="nucleotide sequence ID" value="NZ_JAWMWH010000003.1"/>
</dbReference>
<dbReference type="SUPFAM" id="SSF47413">
    <property type="entry name" value="lambda repressor-like DNA-binding domains"/>
    <property type="match status" value="1"/>
</dbReference>
<accession>A0ABU8SM87</accession>
<feature type="domain" description="HTH cro/C1-type" evidence="1">
    <location>
        <begin position="18"/>
        <end position="73"/>
    </location>
</feature>
<name>A0ABU8SM87_9LACO</name>
<dbReference type="InterPro" id="IPR050077">
    <property type="entry name" value="LexA_repressor"/>
</dbReference>
<dbReference type="Gene3D" id="2.10.109.10">
    <property type="entry name" value="Umud Fragment, subunit A"/>
    <property type="match status" value="1"/>
</dbReference>
<dbReference type="InterPro" id="IPR010982">
    <property type="entry name" value="Lambda_DNA-bd_dom_sf"/>
</dbReference>
<protein>
    <submittedName>
        <fullName evidence="2">XRE family transcriptional regulator</fullName>
    </submittedName>
</protein>